<proteinExistence type="predicted"/>
<keyword evidence="2" id="KW-1185">Reference proteome</keyword>
<organism evidence="1 2">
    <name type="scientific">Oceanimonas doudoroffii</name>
    <dbReference type="NCBI Taxonomy" id="84158"/>
    <lineage>
        <taxon>Bacteria</taxon>
        <taxon>Pseudomonadati</taxon>
        <taxon>Pseudomonadota</taxon>
        <taxon>Gammaproteobacteria</taxon>
        <taxon>Aeromonadales</taxon>
        <taxon>Aeromonadaceae</taxon>
        <taxon>Oceanimonas</taxon>
    </lineage>
</organism>
<dbReference type="InterPro" id="IPR011004">
    <property type="entry name" value="Trimer_LpxA-like_sf"/>
</dbReference>
<accession>A0A233RFE1</accession>
<dbReference type="Pfam" id="PF00132">
    <property type="entry name" value="Hexapep"/>
    <property type="match status" value="1"/>
</dbReference>
<sequence length="214" mass="23893">MEYKGIQIINEGENNLIHIEEGTPFSLSRIHIYGNNNKIRISKAKSISNLFLNLKGNNKTFYIGETQKNINNLKFTSIRGNNQSFVIGNSFSCGGMEIQMNDGDEKCTIGDDCLFSWGIKMRTSDGHSVIDIATDKAINIPRDILIGNHVWVGEDVKFLKGSSIPDNCIVGSYAVVTKAFLEQNIAIAGFPASVIKRGVNWDRRMPSEYNKDRL</sequence>
<dbReference type="RefSeq" id="WP_094198891.1">
    <property type="nucleotide sequence ID" value="NZ_NBIM01000001.1"/>
</dbReference>
<dbReference type="OrthoDB" id="9815592at2"/>
<dbReference type="SUPFAM" id="SSF51161">
    <property type="entry name" value="Trimeric LpxA-like enzymes"/>
    <property type="match status" value="1"/>
</dbReference>
<dbReference type="EMBL" id="NBIM01000001">
    <property type="protein sequence ID" value="OXY82112.1"/>
    <property type="molecule type" value="Genomic_DNA"/>
</dbReference>
<dbReference type="InterPro" id="IPR001451">
    <property type="entry name" value="Hexapep"/>
</dbReference>
<dbReference type="Proteomes" id="UP000242757">
    <property type="component" value="Unassembled WGS sequence"/>
</dbReference>
<dbReference type="Gene3D" id="2.160.10.10">
    <property type="entry name" value="Hexapeptide repeat proteins"/>
    <property type="match status" value="1"/>
</dbReference>
<gene>
    <name evidence="1" type="ORF">B6S08_00825</name>
</gene>
<dbReference type="AlphaFoldDB" id="A0A233RFE1"/>
<protein>
    <recommendedName>
        <fullName evidence="3">Acetyltransferase</fullName>
    </recommendedName>
</protein>
<evidence type="ECO:0000313" key="2">
    <source>
        <dbReference type="Proteomes" id="UP000242757"/>
    </source>
</evidence>
<name>A0A233RFE1_9GAMM</name>
<evidence type="ECO:0008006" key="3">
    <source>
        <dbReference type="Google" id="ProtNLM"/>
    </source>
</evidence>
<dbReference type="PANTHER" id="PTHR23416">
    <property type="entry name" value="SIALIC ACID SYNTHASE-RELATED"/>
    <property type="match status" value="1"/>
</dbReference>
<reference evidence="1 2" key="1">
    <citation type="submission" date="2017-08" db="EMBL/GenBank/DDBJ databases">
        <title>A Genome Sequence of Oceanimonas doudoroffii ATCC 27123T.</title>
        <authorList>
            <person name="Brennan M.A."/>
            <person name="Maclea K.S."/>
            <person name="Mcclelland W.D."/>
            <person name="Trachtenberg A.M."/>
        </authorList>
    </citation>
    <scope>NUCLEOTIDE SEQUENCE [LARGE SCALE GENOMIC DNA]</scope>
    <source>
        <strain evidence="1 2">ATCC 27123</strain>
    </source>
</reference>
<comment type="caution">
    <text evidence="1">The sequence shown here is derived from an EMBL/GenBank/DDBJ whole genome shotgun (WGS) entry which is preliminary data.</text>
</comment>
<dbReference type="PANTHER" id="PTHR23416:SF78">
    <property type="entry name" value="LIPOPOLYSACCHARIDE BIOSYNTHESIS O-ACETYL TRANSFERASE WBBJ-RELATED"/>
    <property type="match status" value="1"/>
</dbReference>
<evidence type="ECO:0000313" key="1">
    <source>
        <dbReference type="EMBL" id="OXY82112.1"/>
    </source>
</evidence>
<dbReference type="InterPro" id="IPR051159">
    <property type="entry name" value="Hexapeptide_acetyltransf"/>
</dbReference>